<evidence type="ECO:0000313" key="1">
    <source>
        <dbReference type="EMBL" id="CAH8361870.1"/>
    </source>
</evidence>
<keyword evidence="2" id="KW-1185">Reference proteome</keyword>
<dbReference type="AlphaFoldDB" id="A0ABC8KRI7"/>
<evidence type="ECO:0000313" key="2">
    <source>
        <dbReference type="Proteomes" id="UP001642260"/>
    </source>
</evidence>
<protein>
    <submittedName>
        <fullName evidence="1">Uncharacterized protein</fullName>
    </submittedName>
</protein>
<name>A0ABC8KRI7_ERUVS</name>
<dbReference type="Proteomes" id="UP001642260">
    <property type="component" value="Unassembled WGS sequence"/>
</dbReference>
<dbReference type="EMBL" id="CAKOAT010318487">
    <property type="protein sequence ID" value="CAH8361870.1"/>
    <property type="molecule type" value="Genomic_DNA"/>
</dbReference>
<accession>A0ABC8KRI7</accession>
<sequence length="58" mass="6706">MDRLKNSIAKWNTSTIIEKIISHVVPWFAGEVVDADGLEMDGDDENTEMVIRMWKGRR</sequence>
<reference evidence="1 2" key="1">
    <citation type="submission" date="2022-03" db="EMBL/GenBank/DDBJ databases">
        <authorList>
            <person name="Macdonald S."/>
            <person name="Ahmed S."/>
            <person name="Newling K."/>
        </authorList>
    </citation>
    <scope>NUCLEOTIDE SEQUENCE [LARGE SCALE GENOMIC DNA]</scope>
</reference>
<comment type="caution">
    <text evidence="1">The sequence shown here is derived from an EMBL/GenBank/DDBJ whole genome shotgun (WGS) entry which is preliminary data.</text>
</comment>
<proteinExistence type="predicted"/>
<gene>
    <name evidence="1" type="ORF">ERUC_LOCUS27626</name>
</gene>
<organism evidence="1 2">
    <name type="scientific">Eruca vesicaria subsp. sativa</name>
    <name type="common">Garden rocket</name>
    <name type="synonym">Eruca sativa</name>
    <dbReference type="NCBI Taxonomy" id="29727"/>
    <lineage>
        <taxon>Eukaryota</taxon>
        <taxon>Viridiplantae</taxon>
        <taxon>Streptophyta</taxon>
        <taxon>Embryophyta</taxon>
        <taxon>Tracheophyta</taxon>
        <taxon>Spermatophyta</taxon>
        <taxon>Magnoliopsida</taxon>
        <taxon>eudicotyledons</taxon>
        <taxon>Gunneridae</taxon>
        <taxon>Pentapetalae</taxon>
        <taxon>rosids</taxon>
        <taxon>malvids</taxon>
        <taxon>Brassicales</taxon>
        <taxon>Brassicaceae</taxon>
        <taxon>Brassiceae</taxon>
        <taxon>Eruca</taxon>
    </lineage>
</organism>